<dbReference type="FunFam" id="3.40.50.970:FF:000007">
    <property type="entry name" value="Acetolactate synthase"/>
    <property type="match status" value="1"/>
</dbReference>
<dbReference type="Pfam" id="PF02775">
    <property type="entry name" value="TPP_enzyme_C"/>
    <property type="match status" value="1"/>
</dbReference>
<dbReference type="AlphaFoldDB" id="A0A1M5ENZ9"/>
<feature type="domain" description="Thiamine pyrophosphate enzyme N-terminal TPP-binding" evidence="6">
    <location>
        <begin position="1"/>
        <end position="116"/>
    </location>
</feature>
<dbReference type="InterPro" id="IPR012001">
    <property type="entry name" value="Thiamin_PyroP_enz_TPP-bd_dom"/>
</dbReference>
<evidence type="ECO:0000313" key="8">
    <source>
        <dbReference type="Proteomes" id="UP000184041"/>
    </source>
</evidence>
<evidence type="ECO:0000259" key="6">
    <source>
        <dbReference type="Pfam" id="PF02776"/>
    </source>
</evidence>
<gene>
    <name evidence="7" type="ORF">SAMN05443144_113121</name>
</gene>
<feature type="domain" description="Thiamine pyrophosphate enzyme central" evidence="4">
    <location>
        <begin position="189"/>
        <end position="322"/>
    </location>
</feature>
<dbReference type="InterPro" id="IPR012000">
    <property type="entry name" value="Thiamin_PyroP_enz_cen_dom"/>
</dbReference>
<protein>
    <submittedName>
        <fullName evidence="7">Acetolactate synthase, large subunit</fullName>
    </submittedName>
</protein>
<dbReference type="Gene3D" id="3.40.50.1220">
    <property type="entry name" value="TPP-binding domain"/>
    <property type="match status" value="1"/>
</dbReference>
<dbReference type="InterPro" id="IPR029035">
    <property type="entry name" value="DHS-like_NAD/FAD-binding_dom"/>
</dbReference>
<evidence type="ECO:0000256" key="3">
    <source>
        <dbReference type="RuleBase" id="RU362132"/>
    </source>
</evidence>
<dbReference type="Proteomes" id="UP000184041">
    <property type="component" value="Unassembled WGS sequence"/>
</dbReference>
<dbReference type="Pfam" id="PF00205">
    <property type="entry name" value="TPP_enzyme_M"/>
    <property type="match status" value="1"/>
</dbReference>
<keyword evidence="8" id="KW-1185">Reference proteome</keyword>
<evidence type="ECO:0000259" key="5">
    <source>
        <dbReference type="Pfam" id="PF02775"/>
    </source>
</evidence>
<dbReference type="GO" id="GO:0009097">
    <property type="term" value="P:isoleucine biosynthetic process"/>
    <property type="evidence" value="ECO:0007669"/>
    <property type="project" value="TreeGrafter"/>
</dbReference>
<dbReference type="GO" id="GO:0050660">
    <property type="term" value="F:flavin adenine dinucleotide binding"/>
    <property type="evidence" value="ECO:0007669"/>
    <property type="project" value="TreeGrafter"/>
</dbReference>
<evidence type="ECO:0000256" key="2">
    <source>
        <dbReference type="ARBA" id="ARBA00023052"/>
    </source>
</evidence>
<dbReference type="NCBIfam" id="NF006187">
    <property type="entry name" value="PRK08322.1"/>
    <property type="match status" value="1"/>
</dbReference>
<accession>A0A1M5ENZ9</accession>
<evidence type="ECO:0000313" key="7">
    <source>
        <dbReference type="EMBL" id="SHF81023.1"/>
    </source>
</evidence>
<dbReference type="OrthoDB" id="4494979at2"/>
<reference evidence="7 8" key="1">
    <citation type="submission" date="2016-11" db="EMBL/GenBank/DDBJ databases">
        <authorList>
            <person name="Jaros S."/>
            <person name="Januszkiewicz K."/>
            <person name="Wedrychowicz H."/>
        </authorList>
    </citation>
    <scope>NUCLEOTIDE SEQUENCE [LARGE SCALE GENOMIC DNA]</scope>
    <source>
        <strain evidence="7 8">DSM 21986</strain>
    </source>
</reference>
<organism evidence="7 8">
    <name type="scientific">Fodinibius roseus</name>
    <dbReference type="NCBI Taxonomy" id="1194090"/>
    <lineage>
        <taxon>Bacteria</taxon>
        <taxon>Pseudomonadati</taxon>
        <taxon>Balneolota</taxon>
        <taxon>Balneolia</taxon>
        <taxon>Balneolales</taxon>
        <taxon>Balneolaceae</taxon>
        <taxon>Fodinibius</taxon>
    </lineage>
</organism>
<evidence type="ECO:0000256" key="1">
    <source>
        <dbReference type="ARBA" id="ARBA00007812"/>
    </source>
</evidence>
<dbReference type="GO" id="GO:0003984">
    <property type="term" value="F:acetolactate synthase activity"/>
    <property type="evidence" value="ECO:0007669"/>
    <property type="project" value="TreeGrafter"/>
</dbReference>
<dbReference type="InterPro" id="IPR011766">
    <property type="entry name" value="TPP_enzyme_TPP-bd"/>
</dbReference>
<dbReference type="STRING" id="1194090.SAMN05443144_113121"/>
<dbReference type="CDD" id="cd07035">
    <property type="entry name" value="TPP_PYR_POX_like"/>
    <property type="match status" value="1"/>
</dbReference>
<dbReference type="InterPro" id="IPR045229">
    <property type="entry name" value="TPP_enz"/>
</dbReference>
<dbReference type="InterPro" id="IPR029061">
    <property type="entry name" value="THDP-binding"/>
</dbReference>
<evidence type="ECO:0000259" key="4">
    <source>
        <dbReference type="Pfam" id="PF00205"/>
    </source>
</evidence>
<dbReference type="Gene3D" id="3.40.50.970">
    <property type="match status" value="2"/>
</dbReference>
<name>A0A1M5ENZ9_9BACT</name>
<sequence length="548" mass="60469">MNVAEFFVECLETEGVTHIFGVPGEENEALLFALDSSTIEFVPCRHEQGAAFIANVWGRLTGEPGVCLSTLGPGATNLITGVADANLDKAPLVAITAQGGLDRLHNESHQMVDVVNMFRPITKWNGNIPSPRVVAEVVRKAFKIAGMEKPGATHIELSEDVAGQEISSDFLPIKPGAFRRPGSDYKAIRNTLNLLQDARKPLVLAGNGAIRKRASNHLTEFVTRHNIPVVSTFMGKGAVSDRLSQSLFSIGLGFKDYVLKAVEEADLVLAIGYDIAEYPPQEWNPGGDKPIVHIDFDPAEVYTHYNPKVEVTGDISAALWELNEQLNDSDLAFTNWYAPIRKRIREDIQSYRLQEDEPFTVPGVLLELRDTLDDGALLISDVGTHKMWVARNYPTYCPNGCIISNGLASMGIALPGGIAAGLLNKGRQIVSVMGDGGFMMNSQELETAKRLGVGYINIVFNDNDYGLISWKQFQHRQQSVSTGIQNPDFRKYAKSFGIQGYKPENLSELRSTLKQAVEHKELCLIEVPISTHVNNELTEKLKNWWNSH</sequence>
<dbReference type="PANTHER" id="PTHR18968">
    <property type="entry name" value="THIAMINE PYROPHOSPHATE ENZYMES"/>
    <property type="match status" value="1"/>
</dbReference>
<dbReference type="RefSeq" id="WP_073064985.1">
    <property type="nucleotide sequence ID" value="NZ_FQUS01000013.1"/>
</dbReference>
<comment type="similarity">
    <text evidence="1 3">Belongs to the TPP enzyme family.</text>
</comment>
<dbReference type="SUPFAM" id="SSF52518">
    <property type="entry name" value="Thiamin diphosphate-binding fold (THDP-binding)"/>
    <property type="match status" value="2"/>
</dbReference>
<feature type="domain" description="Thiamine pyrophosphate enzyme TPP-binding" evidence="5">
    <location>
        <begin position="381"/>
        <end position="527"/>
    </location>
</feature>
<dbReference type="Pfam" id="PF02776">
    <property type="entry name" value="TPP_enzyme_N"/>
    <property type="match status" value="1"/>
</dbReference>
<dbReference type="GO" id="GO:0000287">
    <property type="term" value="F:magnesium ion binding"/>
    <property type="evidence" value="ECO:0007669"/>
    <property type="project" value="InterPro"/>
</dbReference>
<dbReference type="EMBL" id="FQUS01000013">
    <property type="protein sequence ID" value="SHF81023.1"/>
    <property type="molecule type" value="Genomic_DNA"/>
</dbReference>
<proteinExistence type="inferred from homology"/>
<dbReference type="GO" id="GO:0005948">
    <property type="term" value="C:acetolactate synthase complex"/>
    <property type="evidence" value="ECO:0007669"/>
    <property type="project" value="TreeGrafter"/>
</dbReference>
<dbReference type="GO" id="GO:0030976">
    <property type="term" value="F:thiamine pyrophosphate binding"/>
    <property type="evidence" value="ECO:0007669"/>
    <property type="project" value="InterPro"/>
</dbReference>
<dbReference type="PANTHER" id="PTHR18968:SF129">
    <property type="entry name" value="ACETOLACTATE SYNTHASE"/>
    <property type="match status" value="1"/>
</dbReference>
<dbReference type="GO" id="GO:0009099">
    <property type="term" value="P:L-valine biosynthetic process"/>
    <property type="evidence" value="ECO:0007669"/>
    <property type="project" value="TreeGrafter"/>
</dbReference>
<dbReference type="SUPFAM" id="SSF52467">
    <property type="entry name" value="DHS-like NAD/FAD-binding domain"/>
    <property type="match status" value="1"/>
</dbReference>
<keyword evidence="2 3" id="KW-0786">Thiamine pyrophosphate</keyword>